<accession>A0AAV5WNV1</accession>
<reference evidence="4" key="1">
    <citation type="submission" date="2023-10" db="EMBL/GenBank/DDBJ databases">
        <title>Genome assembly of Pristionchus species.</title>
        <authorList>
            <person name="Yoshida K."/>
            <person name="Sommer R.J."/>
        </authorList>
    </citation>
    <scope>NUCLEOTIDE SEQUENCE</scope>
    <source>
        <strain evidence="4">RS5133</strain>
    </source>
</reference>
<feature type="non-terminal residue" evidence="4">
    <location>
        <position position="1"/>
    </location>
</feature>
<dbReference type="GO" id="GO:0000956">
    <property type="term" value="P:nuclear-transcribed mRNA catabolic process"/>
    <property type="evidence" value="ECO:0007669"/>
    <property type="project" value="TreeGrafter"/>
</dbReference>
<evidence type="ECO:0000313" key="5">
    <source>
        <dbReference type="Proteomes" id="UP001432322"/>
    </source>
</evidence>
<evidence type="ECO:0000256" key="2">
    <source>
        <dbReference type="RuleBase" id="RU367113"/>
    </source>
</evidence>
<dbReference type="Pfam" id="PF08652">
    <property type="entry name" value="RAI1"/>
    <property type="match status" value="1"/>
</dbReference>
<dbReference type="GO" id="GO:0005634">
    <property type="term" value="C:nucleus"/>
    <property type="evidence" value="ECO:0007669"/>
    <property type="project" value="UniProtKB-SubCell"/>
</dbReference>
<dbReference type="Proteomes" id="UP001432322">
    <property type="component" value="Unassembled WGS sequence"/>
</dbReference>
<dbReference type="GO" id="GO:0110155">
    <property type="term" value="P:NAD-cap decapping"/>
    <property type="evidence" value="ECO:0007669"/>
    <property type="project" value="TreeGrafter"/>
</dbReference>
<comment type="caution">
    <text evidence="4">The sequence shown here is derived from an EMBL/GenBank/DDBJ whole genome shotgun (WGS) entry which is preliminary data.</text>
</comment>
<sequence>LFLASAGLYQRSQEVMNTYGLLSGQRTISEYSVTVDREVINDRSNARYLIEENIADPTFLDLGMEMDSFIDKAATLSDESSFTLLCKWACTQQGDDLKQVFGGAEFVGRLGTFKRIAGALYQPQKEAWKMVAVKLGGIIILGRDKISDRTKISIYSPCKFKQYMTADRPGGSADLTSPVDNRSSFERVVRSDVTFCMRTLKLCSMVQVDALCGEEAVVLKAVVETGNGLACKVDQVVASELSGVKRVVTGFKNNNHDIQGYYVEKVVSRRVSEMKQTLNGAELKGYAMLFDVLSQVKAVLQGATACEIKLNPHSIDVNVTPISMEDAKKRNYRVTPEFATRFNLDV</sequence>
<evidence type="ECO:0000313" key="4">
    <source>
        <dbReference type="EMBL" id="GMT33686.1"/>
    </source>
</evidence>
<keyword evidence="2" id="KW-0694">RNA-binding</keyword>
<comment type="subcellular location">
    <subcellularLocation>
        <location evidence="2">Nucleus</location>
    </subcellularLocation>
</comment>
<dbReference type="EMBL" id="BTSY01000006">
    <property type="protein sequence ID" value="GMT33686.1"/>
    <property type="molecule type" value="Genomic_DNA"/>
</dbReference>
<dbReference type="InterPro" id="IPR039039">
    <property type="entry name" value="RAI1-like_fam"/>
</dbReference>
<proteinExistence type="inferred from homology"/>
<comment type="cofactor">
    <cofactor evidence="2">
        <name>a divalent metal cation</name>
        <dbReference type="ChEBI" id="CHEBI:60240"/>
    </cofactor>
</comment>
<dbReference type="GO" id="GO:0003723">
    <property type="term" value="F:RNA binding"/>
    <property type="evidence" value="ECO:0007669"/>
    <property type="project" value="UniProtKB-KW"/>
</dbReference>
<organism evidence="4 5">
    <name type="scientific">Pristionchus fissidentatus</name>
    <dbReference type="NCBI Taxonomy" id="1538716"/>
    <lineage>
        <taxon>Eukaryota</taxon>
        <taxon>Metazoa</taxon>
        <taxon>Ecdysozoa</taxon>
        <taxon>Nematoda</taxon>
        <taxon>Chromadorea</taxon>
        <taxon>Rhabditida</taxon>
        <taxon>Rhabditina</taxon>
        <taxon>Diplogasteromorpha</taxon>
        <taxon>Diplogasteroidea</taxon>
        <taxon>Neodiplogasteridae</taxon>
        <taxon>Pristionchus</taxon>
    </lineage>
</organism>
<dbReference type="GO" id="GO:0000166">
    <property type="term" value="F:nucleotide binding"/>
    <property type="evidence" value="ECO:0007669"/>
    <property type="project" value="UniProtKB-KW"/>
</dbReference>
<keyword evidence="2" id="KW-0378">Hydrolase</keyword>
<comment type="function">
    <text evidence="2">Decapping enzyme for NAD-capped RNAs: specifically hydrolyzes the nicotinamide adenine dinucleotide (NAD) cap from a subset of RNAs by removing the entire NAD moiety from the 5'-end of an NAD-capped RNA.</text>
</comment>
<dbReference type="GO" id="GO:0034353">
    <property type="term" value="F:mRNA 5'-diphosphatase activity"/>
    <property type="evidence" value="ECO:0007669"/>
    <property type="project" value="TreeGrafter"/>
</dbReference>
<dbReference type="PANTHER" id="PTHR12395:SF9">
    <property type="entry name" value="DECAPPING AND EXORIBONUCLEASE PROTEIN"/>
    <property type="match status" value="1"/>
</dbReference>
<evidence type="ECO:0000256" key="1">
    <source>
        <dbReference type="ARBA" id="ARBA00006562"/>
    </source>
</evidence>
<name>A0AAV5WNV1_9BILA</name>
<dbReference type="InterPro" id="IPR013961">
    <property type="entry name" value="RAI1"/>
</dbReference>
<dbReference type="GO" id="GO:0004518">
    <property type="term" value="F:nuclease activity"/>
    <property type="evidence" value="ECO:0007669"/>
    <property type="project" value="UniProtKB-KW"/>
</dbReference>
<protein>
    <recommendedName>
        <fullName evidence="2">Decapping nuclease</fullName>
        <ecNumber evidence="2">3.6.1.-</ecNumber>
    </recommendedName>
</protein>
<dbReference type="PANTHER" id="PTHR12395">
    <property type="entry name" value="DOM-3 RELATED"/>
    <property type="match status" value="1"/>
</dbReference>
<keyword evidence="5" id="KW-1185">Reference proteome</keyword>
<dbReference type="GO" id="GO:0005829">
    <property type="term" value="C:cytosol"/>
    <property type="evidence" value="ECO:0007669"/>
    <property type="project" value="TreeGrafter"/>
</dbReference>
<evidence type="ECO:0000259" key="3">
    <source>
        <dbReference type="Pfam" id="PF08652"/>
    </source>
</evidence>
<gene>
    <name evidence="4" type="ORF">PFISCL1PPCAC_24983</name>
</gene>
<dbReference type="EC" id="3.6.1.-" evidence="2"/>
<dbReference type="AlphaFoldDB" id="A0AAV5WNV1"/>
<keyword evidence="2" id="KW-0540">Nuclease</keyword>
<feature type="domain" description="RAI1-like" evidence="3">
    <location>
        <begin position="27"/>
        <end position="210"/>
    </location>
</feature>
<keyword evidence="2" id="KW-0547">Nucleotide-binding</keyword>
<keyword evidence="2" id="KW-0479">Metal-binding</keyword>
<comment type="similarity">
    <text evidence="1 2">Belongs to the DXO/Dom3Z family.</text>
</comment>
<keyword evidence="2" id="KW-0539">Nucleus</keyword>
<dbReference type="GO" id="GO:0046872">
    <property type="term" value="F:metal ion binding"/>
    <property type="evidence" value="ECO:0007669"/>
    <property type="project" value="UniProtKB-KW"/>
</dbReference>